<dbReference type="InterPro" id="IPR006384">
    <property type="entry name" value="HAD_hydro_PyrdxlP_Pase-like"/>
</dbReference>
<dbReference type="GO" id="GO:0000287">
    <property type="term" value="F:magnesium ion binding"/>
    <property type="evidence" value="ECO:0007669"/>
    <property type="project" value="TreeGrafter"/>
</dbReference>
<proteinExistence type="predicted"/>
<dbReference type="GO" id="GO:0005737">
    <property type="term" value="C:cytoplasm"/>
    <property type="evidence" value="ECO:0007669"/>
    <property type="project" value="TreeGrafter"/>
</dbReference>
<organism evidence="3 4">
    <name type="scientific">Pantoea coffeiphila</name>
    <dbReference type="NCBI Taxonomy" id="1465635"/>
    <lineage>
        <taxon>Bacteria</taxon>
        <taxon>Pseudomonadati</taxon>
        <taxon>Pseudomonadota</taxon>
        <taxon>Gammaproteobacteria</taxon>
        <taxon>Enterobacterales</taxon>
        <taxon>Erwiniaceae</taxon>
        <taxon>Pantoea</taxon>
    </lineage>
</organism>
<dbReference type="RefSeq" id="WP_105591023.1">
    <property type="nucleotide sequence ID" value="NZ_PDET01000001.1"/>
</dbReference>
<dbReference type="SUPFAM" id="SSF56784">
    <property type="entry name" value="HAD-like"/>
    <property type="match status" value="1"/>
</dbReference>
<dbReference type="NCBIfam" id="TIGR01489">
    <property type="entry name" value="DKMTPPase-SF"/>
    <property type="match status" value="1"/>
</dbReference>
<dbReference type="GO" id="GO:0006564">
    <property type="term" value="P:L-serine biosynthetic process"/>
    <property type="evidence" value="ECO:0007669"/>
    <property type="project" value="TreeGrafter"/>
</dbReference>
<evidence type="ECO:0000313" key="3">
    <source>
        <dbReference type="EMBL" id="PRD17424.1"/>
    </source>
</evidence>
<dbReference type="EMBL" id="PDET01000001">
    <property type="protein sequence ID" value="PRD17424.1"/>
    <property type="molecule type" value="Genomic_DNA"/>
</dbReference>
<dbReference type="InterPro" id="IPR023214">
    <property type="entry name" value="HAD_sf"/>
</dbReference>
<sequence>MKKQGLSGIITRTDSHWIIVCDFDGTISCADVTDTLMEKLGHPDWQLLEKRWINAEIGSRECLSGQISLLDASRQQIDACLDQIKIDPEFCRFARWAKAEAIPLYVVSDGLDYAIERILRNNNIAGLPVIANHLEQVSDRGWRISFPHFSPDCQYASGTCKCRVAKMLNYDEFIAIGDGRSDFCVASIADHVLAKKSLLTHCQKAGIPHTPFNSFREAQACLERLVAKESRLIPSQEIS</sequence>
<evidence type="ECO:0000256" key="2">
    <source>
        <dbReference type="ARBA" id="ARBA00022801"/>
    </source>
</evidence>
<evidence type="ECO:0000313" key="4">
    <source>
        <dbReference type="Proteomes" id="UP000239181"/>
    </source>
</evidence>
<dbReference type="OrthoDB" id="9804940at2"/>
<dbReference type="InterPro" id="IPR036412">
    <property type="entry name" value="HAD-like_sf"/>
</dbReference>
<dbReference type="Gene3D" id="3.40.50.1000">
    <property type="entry name" value="HAD superfamily/HAD-like"/>
    <property type="match status" value="1"/>
</dbReference>
<keyword evidence="4" id="KW-1185">Reference proteome</keyword>
<keyword evidence="2" id="KW-0378">Hydrolase</keyword>
<dbReference type="Pfam" id="PF12710">
    <property type="entry name" value="HAD"/>
    <property type="match status" value="1"/>
</dbReference>
<reference evidence="3 4" key="1">
    <citation type="submission" date="2017-10" db="EMBL/GenBank/DDBJ databases">
        <title>Draft genome of two endophytic bacteria isolated from 'guarana' Paullinia cupana (Mart.) Ducke.</title>
        <authorList>
            <person name="Siqueira K.A."/>
            <person name="Liotti R.G."/>
            <person name="Mendes T.A."/>
            <person name="Soares M.A."/>
        </authorList>
    </citation>
    <scope>NUCLEOTIDE SEQUENCE [LARGE SCALE GENOMIC DNA]</scope>
    <source>
        <strain evidence="3 4">342</strain>
    </source>
</reference>
<dbReference type="NCBIfam" id="TIGR01488">
    <property type="entry name" value="HAD-SF-IB"/>
    <property type="match status" value="1"/>
</dbReference>
<dbReference type="InterPro" id="IPR050582">
    <property type="entry name" value="HAD-like_SerB"/>
</dbReference>
<dbReference type="PANTHER" id="PTHR43344:SF21">
    <property type="entry name" value="POLYOL PHOSPHATE PHOSPHATASE PYP1"/>
    <property type="match status" value="1"/>
</dbReference>
<accession>A0A2S9II30</accession>
<dbReference type="Proteomes" id="UP000239181">
    <property type="component" value="Unassembled WGS sequence"/>
</dbReference>
<dbReference type="Gene3D" id="3.90.1470.20">
    <property type="match status" value="1"/>
</dbReference>
<dbReference type="AlphaFoldDB" id="A0A2S9II30"/>
<protein>
    <submittedName>
        <fullName evidence="3">Phosphatase</fullName>
    </submittedName>
</protein>
<gene>
    <name evidence="3" type="ORF">CQW29_01980</name>
</gene>
<name>A0A2S9II30_9GAMM</name>
<comment type="caution">
    <text evidence="3">The sequence shown here is derived from an EMBL/GenBank/DDBJ whole genome shotgun (WGS) entry which is preliminary data.</text>
</comment>
<keyword evidence="1" id="KW-0479">Metal-binding</keyword>
<dbReference type="GO" id="GO:0036424">
    <property type="term" value="F:L-phosphoserine phosphatase activity"/>
    <property type="evidence" value="ECO:0007669"/>
    <property type="project" value="TreeGrafter"/>
</dbReference>
<evidence type="ECO:0000256" key="1">
    <source>
        <dbReference type="ARBA" id="ARBA00022723"/>
    </source>
</evidence>
<dbReference type="PANTHER" id="PTHR43344">
    <property type="entry name" value="PHOSPHOSERINE PHOSPHATASE"/>
    <property type="match status" value="1"/>
</dbReference>